<dbReference type="OrthoDB" id="109251at2157"/>
<feature type="region of interest" description="Disordered" evidence="1">
    <location>
        <begin position="1"/>
        <end position="20"/>
    </location>
</feature>
<evidence type="ECO:0000256" key="1">
    <source>
        <dbReference type="SAM" id="MobiDB-lite"/>
    </source>
</evidence>
<proteinExistence type="predicted"/>
<protein>
    <submittedName>
        <fullName evidence="2">Uncharacterized protein</fullName>
    </submittedName>
</protein>
<evidence type="ECO:0000313" key="2">
    <source>
        <dbReference type="EMBL" id="SDX92417.1"/>
    </source>
</evidence>
<organism evidence="2 3">
    <name type="scientific">Halobellus clavatus</name>
    <dbReference type="NCBI Taxonomy" id="660517"/>
    <lineage>
        <taxon>Archaea</taxon>
        <taxon>Methanobacteriati</taxon>
        <taxon>Methanobacteriota</taxon>
        <taxon>Stenosarchaea group</taxon>
        <taxon>Halobacteria</taxon>
        <taxon>Halobacteriales</taxon>
        <taxon>Haloferacaceae</taxon>
        <taxon>Halobellus</taxon>
    </lineage>
</organism>
<dbReference type="STRING" id="660517.SAMN04487946_10472"/>
<keyword evidence="3" id="KW-1185">Reference proteome</keyword>
<dbReference type="InterPro" id="IPR055927">
    <property type="entry name" value="DUF7504"/>
</dbReference>
<gene>
    <name evidence="2" type="ORF">SAMN04487946_10472</name>
</gene>
<dbReference type="RefSeq" id="WP_089766654.1">
    <property type="nucleotide sequence ID" value="NZ_FNPB01000004.1"/>
</dbReference>
<name>A0A1H3FNN2_9EURY</name>
<accession>A0A1H3FNN2</accession>
<dbReference type="AlphaFoldDB" id="A0A1H3FNN2"/>
<dbReference type="Proteomes" id="UP000199170">
    <property type="component" value="Unassembled WGS sequence"/>
</dbReference>
<evidence type="ECO:0000313" key="3">
    <source>
        <dbReference type="Proteomes" id="UP000199170"/>
    </source>
</evidence>
<dbReference type="Pfam" id="PF24336">
    <property type="entry name" value="DUF7504"/>
    <property type="match status" value="1"/>
</dbReference>
<reference evidence="3" key="1">
    <citation type="submission" date="2016-10" db="EMBL/GenBank/DDBJ databases">
        <authorList>
            <person name="Varghese N."/>
            <person name="Submissions S."/>
        </authorList>
    </citation>
    <scope>NUCLEOTIDE SEQUENCE [LARGE SCALE GENOMIC DNA]</scope>
    <source>
        <strain evidence="3">CGMCC 1.10118</strain>
    </source>
</reference>
<dbReference type="EMBL" id="FNPB01000004">
    <property type="protein sequence ID" value="SDX92417.1"/>
    <property type="molecule type" value="Genomic_DNA"/>
</dbReference>
<sequence length="187" mass="20386">MAQPELDGPDVDLVEREPLPNDPQAFPAILPPISHETRVLHLDYVCSPTTRLQQWRDSTATTPAKIGIVHTGYAVPDPHPVTDLSESADVSTDFTYVSEPGDLCQLGLELVKFFEASPAESPAVVCVDSLSVMLQYASVKDVCQFIAQCGACLDAHDAIARFKFKPAVHDDETVERIRARISGSLRA</sequence>